<dbReference type="KEGG" id="amex:103032654"/>
<keyword evidence="3 7" id="KW-0863">Zinc-finger</keyword>
<evidence type="ECO:0000256" key="7">
    <source>
        <dbReference type="PROSITE-ProRule" id="PRU00042"/>
    </source>
</evidence>
<dbReference type="SUPFAM" id="SSF57667">
    <property type="entry name" value="beta-beta-alpha zinc fingers"/>
    <property type="match status" value="3"/>
</dbReference>
<dbReference type="FunFam" id="3.30.160.60:FF:000688">
    <property type="entry name" value="zinc finger protein 197 isoform X1"/>
    <property type="match status" value="1"/>
</dbReference>
<feature type="compositionally biased region" description="Basic residues" evidence="9">
    <location>
        <begin position="498"/>
        <end position="516"/>
    </location>
</feature>
<feature type="compositionally biased region" description="Basic and acidic residues" evidence="9">
    <location>
        <begin position="485"/>
        <end position="495"/>
    </location>
</feature>
<feature type="domain" description="C2H2-type" evidence="10">
    <location>
        <begin position="320"/>
        <end position="343"/>
    </location>
</feature>
<dbReference type="PROSITE" id="PS00028">
    <property type="entry name" value="ZINC_FINGER_C2H2_1"/>
    <property type="match status" value="6"/>
</dbReference>
<reference evidence="13" key="2">
    <citation type="journal article" date="2014" name="Nat. Commun.">
        <title>The cavefish genome reveals candidate genes for eye loss.</title>
        <authorList>
            <person name="McGaugh S.E."/>
            <person name="Gross J.B."/>
            <person name="Aken B."/>
            <person name="Blin M."/>
            <person name="Borowsky R."/>
            <person name="Chalopin D."/>
            <person name="Hinaux H."/>
            <person name="Jeffery W.R."/>
            <person name="Keene A."/>
            <person name="Ma L."/>
            <person name="Minx P."/>
            <person name="Murphy D."/>
            <person name="O'Quin K.E."/>
            <person name="Retaux S."/>
            <person name="Rohner N."/>
            <person name="Searle S.M."/>
            <person name="Stahl B.A."/>
            <person name="Tabin C."/>
            <person name="Volff J.N."/>
            <person name="Yoshizawa M."/>
            <person name="Warren W.C."/>
        </authorList>
    </citation>
    <scope>NUCLEOTIDE SEQUENCE [LARGE SCALE GENOMIC DNA]</scope>
    <source>
        <strain evidence="13">female</strain>
    </source>
</reference>
<dbReference type="Pfam" id="PF00096">
    <property type="entry name" value="zf-C2H2"/>
    <property type="match status" value="3"/>
</dbReference>
<organism evidence="12 13">
    <name type="scientific">Astyanax mexicanus</name>
    <name type="common">Blind cave fish</name>
    <name type="synonym">Astyanax fasciatus mexicanus</name>
    <dbReference type="NCBI Taxonomy" id="7994"/>
    <lineage>
        <taxon>Eukaryota</taxon>
        <taxon>Metazoa</taxon>
        <taxon>Chordata</taxon>
        <taxon>Craniata</taxon>
        <taxon>Vertebrata</taxon>
        <taxon>Euteleostomi</taxon>
        <taxon>Actinopterygii</taxon>
        <taxon>Neopterygii</taxon>
        <taxon>Teleostei</taxon>
        <taxon>Ostariophysi</taxon>
        <taxon>Characiformes</taxon>
        <taxon>Characoidei</taxon>
        <taxon>Acestrorhamphidae</taxon>
        <taxon>Acestrorhamphinae</taxon>
        <taxon>Astyanax</taxon>
    </lineage>
</organism>
<dbReference type="GeneID" id="103032654"/>
<dbReference type="GO" id="GO:0008270">
    <property type="term" value="F:zinc ion binding"/>
    <property type="evidence" value="ECO:0007669"/>
    <property type="project" value="UniProtKB-KW"/>
</dbReference>
<evidence type="ECO:0000259" key="10">
    <source>
        <dbReference type="PROSITE" id="PS50157"/>
    </source>
</evidence>
<dbReference type="InterPro" id="IPR036236">
    <property type="entry name" value="Znf_C2H2_sf"/>
</dbReference>
<dbReference type="Ensembl" id="ENSAMXT00000057541.1">
    <property type="protein sequence ID" value="ENSAMXP00000051695.1"/>
    <property type="gene ID" value="ENSAMXG00000032845.1"/>
</dbReference>
<dbReference type="InParanoid" id="A0A3B1KCA8"/>
<evidence type="ECO:0000259" key="11">
    <source>
        <dbReference type="PROSITE" id="PS50950"/>
    </source>
</evidence>
<dbReference type="PANTHER" id="PTHR24388:SF53">
    <property type="entry name" value="CHORION TRANSCRIPTION FACTOR CF2-RELATED"/>
    <property type="match status" value="1"/>
</dbReference>
<evidence type="ECO:0000256" key="2">
    <source>
        <dbReference type="ARBA" id="ARBA00022737"/>
    </source>
</evidence>
<evidence type="ECO:0000313" key="13">
    <source>
        <dbReference type="Proteomes" id="UP000018467"/>
    </source>
</evidence>
<feature type="domain" description="C2H2-type" evidence="10">
    <location>
        <begin position="433"/>
        <end position="460"/>
    </location>
</feature>
<dbReference type="InterPro" id="IPR013087">
    <property type="entry name" value="Znf_C2H2_type"/>
</dbReference>
<evidence type="ECO:0000256" key="8">
    <source>
        <dbReference type="PROSITE-ProRule" id="PRU00309"/>
    </source>
</evidence>
<dbReference type="InterPro" id="IPR006612">
    <property type="entry name" value="THAP_Znf"/>
</dbReference>
<dbReference type="SMART" id="SM00980">
    <property type="entry name" value="THAP"/>
    <property type="match status" value="1"/>
</dbReference>
<accession>A0A3B1KCA8</accession>
<evidence type="ECO:0000256" key="4">
    <source>
        <dbReference type="ARBA" id="ARBA00022833"/>
    </source>
</evidence>
<dbReference type="PANTHER" id="PTHR24388">
    <property type="entry name" value="ZINC FINGER PROTEIN"/>
    <property type="match status" value="1"/>
</dbReference>
<proteinExistence type="predicted"/>
<dbReference type="SUPFAM" id="SSF57716">
    <property type="entry name" value="Glucocorticoid receptor-like (DNA-binding domain)"/>
    <property type="match status" value="1"/>
</dbReference>
<evidence type="ECO:0000256" key="5">
    <source>
        <dbReference type="ARBA" id="ARBA00023125"/>
    </source>
</evidence>
<dbReference type="PROSITE" id="PS50157">
    <property type="entry name" value="ZINC_FINGER_C2H2_2"/>
    <property type="match status" value="5"/>
</dbReference>
<name>A0A3B1KCA8_ASTMX</name>
<keyword evidence="4" id="KW-0862">Zinc</keyword>
<dbReference type="Pfam" id="PF05485">
    <property type="entry name" value="THAP"/>
    <property type="match status" value="1"/>
</dbReference>
<feature type="region of interest" description="Disordered" evidence="9">
    <location>
        <begin position="159"/>
        <end position="220"/>
    </location>
</feature>
<keyword evidence="13" id="KW-1185">Reference proteome</keyword>
<evidence type="ECO:0000256" key="6">
    <source>
        <dbReference type="ARBA" id="ARBA00023242"/>
    </source>
</evidence>
<evidence type="ECO:0000256" key="3">
    <source>
        <dbReference type="ARBA" id="ARBA00022771"/>
    </source>
</evidence>
<dbReference type="InterPro" id="IPR038441">
    <property type="entry name" value="THAP_Znf_sf"/>
</dbReference>
<dbReference type="GO" id="GO:0000978">
    <property type="term" value="F:RNA polymerase II cis-regulatory region sequence-specific DNA binding"/>
    <property type="evidence" value="ECO:0007669"/>
    <property type="project" value="TreeGrafter"/>
</dbReference>
<feature type="domain" description="C2H2-type" evidence="10">
    <location>
        <begin position="377"/>
        <end position="404"/>
    </location>
</feature>
<reference evidence="13" key="1">
    <citation type="submission" date="2013-03" db="EMBL/GenBank/DDBJ databases">
        <authorList>
            <person name="Jeffery W."/>
            <person name="Warren W."/>
            <person name="Wilson R.K."/>
        </authorList>
    </citation>
    <scope>NUCLEOTIDE SEQUENCE</scope>
    <source>
        <strain evidence="13">female</strain>
    </source>
</reference>
<feature type="domain" description="C2H2-type" evidence="10">
    <location>
        <begin position="405"/>
        <end position="432"/>
    </location>
</feature>
<dbReference type="Gene3D" id="6.20.210.20">
    <property type="entry name" value="THAP domain"/>
    <property type="match status" value="1"/>
</dbReference>
<feature type="region of interest" description="Disordered" evidence="9">
    <location>
        <begin position="485"/>
        <end position="528"/>
    </location>
</feature>
<feature type="domain" description="C2H2-type" evidence="10">
    <location>
        <begin position="461"/>
        <end position="489"/>
    </location>
</feature>
<feature type="domain" description="THAP-type" evidence="11">
    <location>
        <begin position="1"/>
        <end position="91"/>
    </location>
</feature>
<dbReference type="RefSeq" id="XP_007245124.2">
    <property type="nucleotide sequence ID" value="XM_007245062.4"/>
</dbReference>
<keyword evidence="1" id="KW-0479">Metal-binding</keyword>
<protein>
    <submittedName>
        <fullName evidence="12">Zinc finger protein 184-like</fullName>
    </submittedName>
</protein>
<keyword evidence="2" id="KW-0677">Repeat</keyword>
<dbReference type="GO" id="GO:0000981">
    <property type="term" value="F:DNA-binding transcription factor activity, RNA polymerase II-specific"/>
    <property type="evidence" value="ECO:0007669"/>
    <property type="project" value="TreeGrafter"/>
</dbReference>
<reference evidence="12" key="3">
    <citation type="submission" date="2025-08" db="UniProtKB">
        <authorList>
            <consortium name="Ensembl"/>
        </authorList>
    </citation>
    <scope>IDENTIFICATION</scope>
</reference>
<sequence length="528" mass="60676">MVRVCAFPGCGKKMKRYNPESFHRLPMRRSALKPWLLALQLDVSTPLHTLIQKDYRVCSAHFHTEDYTTRTGAPNPPRRMRLKKGAVPRAACLAPQILEPFDFSIKEEPPADPEYEEPPADPVYLLEPIDFSSKEEPPADPAYGNMELVYLSDEFLSDFESPEEEEKKKKTKKNQNNSSSDEWEPPAQETTMDSDSSEVSLEEEEDEESDGPGDVADEGSMPVVGCKECDSEATLQCSILKHKKVFACPQCVSGDGSDDCLFEKLFVRFDDFKNFQIHVKQEHRVTAKRVLCQECGIFYVTPTEANGKKEHVCEYKTKQFVCLECDNRFRTEQGLKAHAQKLHGNMLHPCKYCLKPFHNRPAKLEHEDTHPKAEKPYMCTDCPEKFSNILKRNRHLRSHQGPWKYICKTCGKGFPYPDRLERHELIHSGEKPFRCEVCDRSFSQDGHLKSHMRLHTGEKPYKCKFCEKSFNHNVSLKSHVLRYHSSEAPHTEGAVKKSVPKTKKKKIHPVRPRGRPKQVLGNEEQELS</sequence>
<evidence type="ECO:0000256" key="9">
    <source>
        <dbReference type="SAM" id="MobiDB-lite"/>
    </source>
</evidence>
<dbReference type="SMART" id="SM00355">
    <property type="entry name" value="ZnF_C2H2"/>
    <property type="match status" value="7"/>
</dbReference>
<dbReference type="PROSITE" id="PS50950">
    <property type="entry name" value="ZF_THAP"/>
    <property type="match status" value="1"/>
</dbReference>
<dbReference type="STRING" id="7994.ENSAMXP00000051695"/>
<reference evidence="12" key="4">
    <citation type="submission" date="2025-09" db="UniProtKB">
        <authorList>
            <consortium name="Ensembl"/>
        </authorList>
    </citation>
    <scope>IDENTIFICATION</scope>
</reference>
<dbReference type="GeneTree" id="ENSGT00940000162287"/>
<keyword evidence="6" id="KW-0539">Nucleus</keyword>
<dbReference type="Gene3D" id="3.30.160.60">
    <property type="entry name" value="Classic Zinc Finger"/>
    <property type="match status" value="5"/>
</dbReference>
<dbReference type="SMART" id="SM00692">
    <property type="entry name" value="DM3"/>
    <property type="match status" value="1"/>
</dbReference>
<dbReference type="Proteomes" id="UP000018467">
    <property type="component" value="Unassembled WGS sequence"/>
</dbReference>
<keyword evidence="5 8" id="KW-0238">DNA-binding</keyword>
<evidence type="ECO:0000313" key="12">
    <source>
        <dbReference type="Ensembl" id="ENSAMXP00000051695.1"/>
    </source>
</evidence>
<dbReference type="InterPro" id="IPR050527">
    <property type="entry name" value="Snail/Krueppel_Znf"/>
</dbReference>
<dbReference type="FunFam" id="3.30.160.60:FF:000774">
    <property type="entry name" value="Zinc finger protein"/>
    <property type="match status" value="1"/>
</dbReference>
<dbReference type="AlphaFoldDB" id="A0A3B1KCA8"/>
<feature type="compositionally biased region" description="Acidic residues" evidence="9">
    <location>
        <begin position="200"/>
        <end position="217"/>
    </location>
</feature>
<evidence type="ECO:0000256" key="1">
    <source>
        <dbReference type="ARBA" id="ARBA00022723"/>
    </source>
</evidence>